<proteinExistence type="predicted"/>
<dbReference type="Proteomes" id="UP000188532">
    <property type="component" value="Unassembled WGS sequence"/>
</dbReference>
<reference evidence="1 2" key="1">
    <citation type="submission" date="2017-02" db="EMBL/GenBank/DDBJ databases">
        <title>Complete genome sequences of Mycobacterium kansasii strains isolated from rhesus macaques.</title>
        <authorList>
            <person name="Panda A."/>
            <person name="Nagaraj S."/>
            <person name="Zhao X."/>
            <person name="Tettelin H."/>
            <person name="Detolla L.J."/>
        </authorList>
    </citation>
    <scope>NUCLEOTIDE SEQUENCE [LARGE SCALE GENOMIC DNA]</scope>
    <source>
        <strain evidence="1 2">11-3469</strain>
    </source>
</reference>
<name>A0A1V3WMF1_MYCKA</name>
<comment type="caution">
    <text evidence="1">The sequence shown here is derived from an EMBL/GenBank/DDBJ whole genome shotgun (WGS) entry which is preliminary data.</text>
</comment>
<dbReference type="AlphaFoldDB" id="A0A1V3WMF1"/>
<dbReference type="EMBL" id="MVBN01000008">
    <property type="protein sequence ID" value="OOK68115.1"/>
    <property type="molecule type" value="Genomic_DNA"/>
</dbReference>
<organism evidence="1 2">
    <name type="scientific">Mycobacterium kansasii</name>
    <dbReference type="NCBI Taxonomy" id="1768"/>
    <lineage>
        <taxon>Bacteria</taxon>
        <taxon>Bacillati</taxon>
        <taxon>Actinomycetota</taxon>
        <taxon>Actinomycetes</taxon>
        <taxon>Mycobacteriales</taxon>
        <taxon>Mycobacteriaceae</taxon>
        <taxon>Mycobacterium</taxon>
    </lineage>
</organism>
<sequence>MVWLRFWRYMTQGWTFVIDDFRRRFRVVMPGRKALAAPPATAAAE</sequence>
<evidence type="ECO:0000313" key="2">
    <source>
        <dbReference type="Proteomes" id="UP000188532"/>
    </source>
</evidence>
<protein>
    <submittedName>
        <fullName evidence="1">Uncharacterized protein</fullName>
    </submittedName>
</protein>
<gene>
    <name evidence="1" type="ORF">BZL29_6974</name>
</gene>
<accession>A0A1V3WMF1</accession>
<evidence type="ECO:0000313" key="1">
    <source>
        <dbReference type="EMBL" id="OOK68115.1"/>
    </source>
</evidence>